<protein>
    <recommendedName>
        <fullName evidence="1">Transglycosylase SLT domain-containing protein</fullName>
    </recommendedName>
</protein>
<dbReference type="AlphaFoldDB" id="A0A382GNF1"/>
<dbReference type="EMBL" id="UINC01056416">
    <property type="protein sequence ID" value="SVB76422.1"/>
    <property type="molecule type" value="Genomic_DNA"/>
</dbReference>
<name>A0A382GNF1_9ZZZZ</name>
<sequence>MLGICGMRVFHMRVIPGRCLVLCALGLTGCASLPPASPHDACRIFSGNLRWYRAVIAAEDRWNLPPEVALSFVYRESSYRANARPPRQYLLGVIPWGRISDAFGYAQITDAAWEDYLADTGRGRLAARNDFSDAIDFIGWYNDRSHRVLGIAKNDAYHLYVAYYEGLGGYRAGAWKNNNDVKRYAQEVRERSAMHADQLEACKSQLKTRPWQVLR</sequence>
<dbReference type="InterPro" id="IPR045795">
    <property type="entry name" value="SLT_4"/>
</dbReference>
<dbReference type="SUPFAM" id="SSF53955">
    <property type="entry name" value="Lysozyme-like"/>
    <property type="match status" value="1"/>
</dbReference>
<dbReference type="InterPro" id="IPR023346">
    <property type="entry name" value="Lysozyme-like_dom_sf"/>
</dbReference>
<proteinExistence type="predicted"/>
<dbReference type="CDD" id="cd00442">
    <property type="entry name" value="Lyz-like"/>
    <property type="match status" value="1"/>
</dbReference>
<evidence type="ECO:0000259" key="1">
    <source>
        <dbReference type="Pfam" id="PF19489"/>
    </source>
</evidence>
<accession>A0A382GNF1</accession>
<gene>
    <name evidence="2" type="ORF">METZ01_LOCUS229276</name>
</gene>
<reference evidence="2" key="1">
    <citation type="submission" date="2018-05" db="EMBL/GenBank/DDBJ databases">
        <authorList>
            <person name="Lanie J.A."/>
            <person name="Ng W.-L."/>
            <person name="Kazmierczak K.M."/>
            <person name="Andrzejewski T.M."/>
            <person name="Davidsen T.M."/>
            <person name="Wayne K.J."/>
            <person name="Tettelin H."/>
            <person name="Glass J.I."/>
            <person name="Rusch D."/>
            <person name="Podicherti R."/>
            <person name="Tsui H.-C.T."/>
            <person name="Winkler M.E."/>
        </authorList>
    </citation>
    <scope>NUCLEOTIDE SEQUENCE</scope>
</reference>
<organism evidence="2">
    <name type="scientific">marine metagenome</name>
    <dbReference type="NCBI Taxonomy" id="408172"/>
    <lineage>
        <taxon>unclassified sequences</taxon>
        <taxon>metagenomes</taxon>
        <taxon>ecological metagenomes</taxon>
    </lineage>
</organism>
<dbReference type="Pfam" id="PF19489">
    <property type="entry name" value="SLT_4"/>
    <property type="match status" value="1"/>
</dbReference>
<evidence type="ECO:0000313" key="2">
    <source>
        <dbReference type="EMBL" id="SVB76422.1"/>
    </source>
</evidence>
<dbReference type="Gene3D" id="1.10.530.10">
    <property type="match status" value="1"/>
</dbReference>
<feature type="domain" description="Transglycosylase SLT" evidence="1">
    <location>
        <begin position="20"/>
        <end position="202"/>
    </location>
</feature>